<evidence type="ECO:0000256" key="2">
    <source>
        <dbReference type="SAM" id="SignalP"/>
    </source>
</evidence>
<dbReference type="RefSeq" id="WP_309941038.1">
    <property type="nucleotide sequence ID" value="NZ_AP025306.1"/>
</dbReference>
<dbReference type="InterPro" id="IPR011042">
    <property type="entry name" value="6-blade_b-propeller_TolB-like"/>
</dbReference>
<dbReference type="Gene3D" id="2.120.10.30">
    <property type="entry name" value="TolB, C-terminal domain"/>
    <property type="match status" value="1"/>
</dbReference>
<reference evidence="4" key="1">
    <citation type="submission" date="2023-07" db="EMBL/GenBank/DDBJ databases">
        <title>Genomic Encyclopedia of Type Strains, Phase IV (KMG-IV): sequencing the most valuable type-strain genomes for metagenomic binning, comparative biology and taxonomic classification.</title>
        <authorList>
            <person name="Goeker M."/>
        </authorList>
    </citation>
    <scope>NUCLEOTIDE SEQUENCE</scope>
    <source>
        <strain evidence="4">DSM 26174</strain>
    </source>
</reference>
<feature type="chain" id="PRO_5041992953" evidence="2">
    <location>
        <begin position="27"/>
        <end position="646"/>
    </location>
</feature>
<dbReference type="Pfam" id="PF00326">
    <property type="entry name" value="Peptidase_S9"/>
    <property type="match status" value="1"/>
</dbReference>
<dbReference type="Proteomes" id="UP001185092">
    <property type="component" value="Unassembled WGS sequence"/>
</dbReference>
<comment type="caution">
    <text evidence="4">The sequence shown here is derived from an EMBL/GenBank/DDBJ whole genome shotgun (WGS) entry which is preliminary data.</text>
</comment>
<dbReference type="AlphaFoldDB" id="A0AAE4BTK9"/>
<dbReference type="PROSITE" id="PS51257">
    <property type="entry name" value="PROKAR_LIPOPROTEIN"/>
    <property type="match status" value="1"/>
</dbReference>
<keyword evidence="5" id="KW-1185">Reference proteome</keyword>
<evidence type="ECO:0000313" key="4">
    <source>
        <dbReference type="EMBL" id="MDR6240791.1"/>
    </source>
</evidence>
<dbReference type="EMBL" id="JAVDQD010000005">
    <property type="protein sequence ID" value="MDR6240791.1"/>
    <property type="molecule type" value="Genomic_DNA"/>
</dbReference>
<evidence type="ECO:0000259" key="3">
    <source>
        <dbReference type="Pfam" id="PF00326"/>
    </source>
</evidence>
<feature type="signal peptide" evidence="2">
    <location>
        <begin position="1"/>
        <end position="26"/>
    </location>
</feature>
<evidence type="ECO:0000313" key="5">
    <source>
        <dbReference type="Proteomes" id="UP001185092"/>
    </source>
</evidence>
<dbReference type="GO" id="GO:0004252">
    <property type="term" value="F:serine-type endopeptidase activity"/>
    <property type="evidence" value="ECO:0007669"/>
    <property type="project" value="TreeGrafter"/>
</dbReference>
<proteinExistence type="predicted"/>
<keyword evidence="4" id="KW-0645">Protease</keyword>
<organism evidence="4 5">
    <name type="scientific">Aureibacter tunicatorum</name>
    <dbReference type="NCBI Taxonomy" id="866807"/>
    <lineage>
        <taxon>Bacteria</taxon>
        <taxon>Pseudomonadati</taxon>
        <taxon>Bacteroidota</taxon>
        <taxon>Cytophagia</taxon>
        <taxon>Cytophagales</taxon>
        <taxon>Persicobacteraceae</taxon>
        <taxon>Aureibacter</taxon>
    </lineage>
</organism>
<feature type="domain" description="Peptidase S9 prolyl oligopeptidase catalytic" evidence="3">
    <location>
        <begin position="426"/>
        <end position="639"/>
    </location>
</feature>
<keyword evidence="1" id="KW-0378">Hydrolase</keyword>
<dbReference type="PANTHER" id="PTHR42776:SF27">
    <property type="entry name" value="DIPEPTIDYL PEPTIDASE FAMILY MEMBER 6"/>
    <property type="match status" value="1"/>
</dbReference>
<dbReference type="InterPro" id="IPR001375">
    <property type="entry name" value="Peptidase_S9_cat"/>
</dbReference>
<name>A0AAE4BTK9_9BACT</name>
<protein>
    <submittedName>
        <fullName evidence="4">Dipeptidyl aminopeptidase/acylaminoacyl peptidase</fullName>
    </submittedName>
</protein>
<accession>A0AAE4BTK9</accession>
<dbReference type="GO" id="GO:0006508">
    <property type="term" value="P:proteolysis"/>
    <property type="evidence" value="ECO:0007669"/>
    <property type="project" value="InterPro"/>
</dbReference>
<dbReference type="PANTHER" id="PTHR42776">
    <property type="entry name" value="SERINE PEPTIDASE S9 FAMILY MEMBER"/>
    <property type="match status" value="1"/>
</dbReference>
<evidence type="ECO:0000256" key="1">
    <source>
        <dbReference type="ARBA" id="ARBA00022801"/>
    </source>
</evidence>
<keyword evidence="4" id="KW-0031">Aminopeptidase</keyword>
<dbReference type="InterPro" id="IPR029058">
    <property type="entry name" value="AB_hydrolase_fold"/>
</dbReference>
<keyword evidence="2" id="KW-0732">Signal</keyword>
<sequence length="646" mass="74074">MKHLKTRCIFLSVLLLVNILSSCQNKEQKLASLEPVPKIELENFFRNVEKRSFKISPDGEYFAYLAPWKNRMNLFVKKIDQDSAFRLTSVTDRDIAGLGWVNSQRLIYLRDNGGDENYYAMAVDKDGKNAIALTKFDNVVTQFIDELENQDDYILIGLNKRNPQIFDPYRLNVNTGELEMLAENPGNITGWKTDHQGKLRIATTTDGVNTSILYRATESEPFQELLTTTFKDSFKPLIFTFDNKNLYVSSNIGRDKNAIKLFNIESKTEQESIFEHNDVDVYNLSYSKKRKKLTAVHFETDKDHLHFLDAESETVYNKLKAQLPSDEQAIISSENKEEDKLIVRTYSDKSRGSYYFYDVKADKLQKLEDLSPWLDKNQMAEMKPIEYTTRDGLKINGYLTLPVGVKAENLPVIINPHGGPWARDSWGFNPEVQFFANRGYAVLQMNFRGSTGYGKSFWTKSFKQWGKTMQDDITDGTNWLVEQGIADKNRIAIYGGSYGGYATLQGLVREPDLYACGVDYVGVSNLFTFMGTIPPYWKPYLEMLYEMVGDLKADSVQLKNTSPALNAEKIKSPLFIAQGANDPRVNKSESDQMVKAMKARGVEVEYLVKDNEGHGFRNEENKFEFYRSMEAFLDKHLKKENLTKVQ</sequence>
<dbReference type="SUPFAM" id="SSF82171">
    <property type="entry name" value="DPP6 N-terminal domain-like"/>
    <property type="match status" value="1"/>
</dbReference>
<dbReference type="Gene3D" id="3.40.50.1820">
    <property type="entry name" value="alpha/beta hydrolase"/>
    <property type="match status" value="1"/>
</dbReference>
<dbReference type="GO" id="GO:0004177">
    <property type="term" value="F:aminopeptidase activity"/>
    <property type="evidence" value="ECO:0007669"/>
    <property type="project" value="UniProtKB-KW"/>
</dbReference>
<gene>
    <name evidence="4" type="ORF">HNQ88_003867</name>
</gene>
<dbReference type="SUPFAM" id="SSF53474">
    <property type="entry name" value="alpha/beta-Hydrolases"/>
    <property type="match status" value="1"/>
</dbReference>